<evidence type="ECO:0000313" key="11">
    <source>
        <dbReference type="Proteomes" id="UP001519325"/>
    </source>
</evidence>
<keyword evidence="4" id="KW-1003">Cell membrane</keyword>
<keyword evidence="11" id="KW-1185">Reference proteome</keyword>
<evidence type="ECO:0000256" key="2">
    <source>
        <dbReference type="ARBA" id="ARBA00008537"/>
    </source>
</evidence>
<feature type="transmembrane region" description="Helical" evidence="8">
    <location>
        <begin position="207"/>
        <end position="227"/>
    </location>
</feature>
<reference evidence="10 11" key="1">
    <citation type="submission" date="2021-03" db="EMBL/GenBank/DDBJ databases">
        <title>Sequencing the genomes of 1000 actinobacteria strains.</title>
        <authorList>
            <person name="Klenk H.-P."/>
        </authorList>
    </citation>
    <scope>NUCLEOTIDE SEQUENCE [LARGE SCALE GENOMIC DNA]</scope>
    <source>
        <strain evidence="10 11">DSM 45516</strain>
    </source>
</reference>
<dbReference type="EMBL" id="JAGGMR010000001">
    <property type="protein sequence ID" value="MBP2193226.1"/>
    <property type="molecule type" value="Genomic_DNA"/>
</dbReference>
<dbReference type="Pfam" id="PF07690">
    <property type="entry name" value="MFS_1"/>
    <property type="match status" value="1"/>
</dbReference>
<evidence type="ECO:0000259" key="9">
    <source>
        <dbReference type="PROSITE" id="PS50850"/>
    </source>
</evidence>
<dbReference type="SUPFAM" id="SSF103473">
    <property type="entry name" value="MFS general substrate transporter"/>
    <property type="match status" value="1"/>
</dbReference>
<feature type="transmembrane region" description="Helical" evidence="8">
    <location>
        <begin position="405"/>
        <end position="429"/>
    </location>
</feature>
<evidence type="ECO:0000313" key="10">
    <source>
        <dbReference type="EMBL" id="MBP2193226.1"/>
    </source>
</evidence>
<dbReference type="InterPro" id="IPR020846">
    <property type="entry name" value="MFS_dom"/>
</dbReference>
<gene>
    <name evidence="10" type="ORF">BJ987_006127</name>
</gene>
<dbReference type="Gene3D" id="1.20.1250.20">
    <property type="entry name" value="MFS general substrate transporter like domains"/>
    <property type="match status" value="1"/>
</dbReference>
<dbReference type="InterPro" id="IPR011701">
    <property type="entry name" value="MFS"/>
</dbReference>
<feature type="transmembrane region" description="Helical" evidence="8">
    <location>
        <begin position="58"/>
        <end position="79"/>
    </location>
</feature>
<feature type="transmembrane region" description="Helical" evidence="8">
    <location>
        <begin position="461"/>
        <end position="478"/>
    </location>
</feature>
<evidence type="ECO:0000256" key="8">
    <source>
        <dbReference type="SAM" id="Phobius"/>
    </source>
</evidence>
<dbReference type="Proteomes" id="UP001519325">
    <property type="component" value="Unassembled WGS sequence"/>
</dbReference>
<dbReference type="PRINTS" id="PR01036">
    <property type="entry name" value="TCRTETB"/>
</dbReference>
<comment type="subcellular location">
    <subcellularLocation>
        <location evidence="1">Cell membrane</location>
        <topology evidence="1">Multi-pass membrane protein</topology>
    </subcellularLocation>
</comment>
<feature type="transmembrane region" description="Helical" evidence="8">
    <location>
        <begin position="86"/>
        <end position="105"/>
    </location>
</feature>
<name>A0ABS4QRF9_9NOCA</name>
<feature type="transmembrane region" description="Helical" evidence="8">
    <location>
        <begin position="20"/>
        <end position="38"/>
    </location>
</feature>
<dbReference type="RefSeq" id="WP_307869801.1">
    <property type="nucleotide sequence ID" value="NZ_JAGGMR010000001.1"/>
</dbReference>
<sequence length="490" mass="50492">MTTTATTSAAPTAARNPMTIVLVLVLGTIMATLDQTIVNVSINTLSAHFDAGLNTIQWVATGYSLALGAVVPASAWLVGRFGAKRLYLTAVAAFAVGSMLAGLAWNMESLIAFRVVQGASGGLLMPVAMTILLRAAGPDRLGRLMSTLGLAILVGPLLGPVIGGYLIDEVSWRWMFFINLPMGALVLVLAARIVPDDLPEPRHALDLPGLLLMSPGLALLIYGVTAAGEQAGFVTPAVLVPLLAGAGLIAAFVRRSLTIAQPLLNLRVLGNRVSGTAALLLALFASGYFGSMLLLPLYFQVVRGESALVAGALGIPFALASGLTMQVAGRLIDRIPPGRYLPVSITVALTGFVLFIVQLDADAPYWALGASMLLMGAGGGGTMMPVMTTATRSLSRVDQPAGSTVLNMISTTALAVGTAVSSVTLGALLPVTGGLQALHGMGPAQRAEIAPALAEAFQHTYLIAPVVIALALIPALLLPRRSAVVAAHHQ</sequence>
<dbReference type="InterPro" id="IPR036259">
    <property type="entry name" value="MFS_trans_sf"/>
</dbReference>
<protein>
    <submittedName>
        <fullName evidence="10">EmrB/QacA subfamily drug resistance transporter</fullName>
    </submittedName>
</protein>
<dbReference type="PANTHER" id="PTHR42718">
    <property type="entry name" value="MAJOR FACILITATOR SUPERFAMILY MULTIDRUG TRANSPORTER MFSC"/>
    <property type="match status" value="1"/>
</dbReference>
<evidence type="ECO:0000256" key="6">
    <source>
        <dbReference type="ARBA" id="ARBA00022989"/>
    </source>
</evidence>
<proteinExistence type="inferred from homology"/>
<evidence type="ECO:0000256" key="4">
    <source>
        <dbReference type="ARBA" id="ARBA00022475"/>
    </source>
</evidence>
<evidence type="ECO:0000256" key="5">
    <source>
        <dbReference type="ARBA" id="ARBA00022692"/>
    </source>
</evidence>
<feature type="transmembrane region" description="Helical" evidence="8">
    <location>
        <begin position="173"/>
        <end position="195"/>
    </location>
</feature>
<feature type="transmembrane region" description="Helical" evidence="8">
    <location>
        <begin position="307"/>
        <end position="328"/>
    </location>
</feature>
<feature type="transmembrane region" description="Helical" evidence="8">
    <location>
        <begin position="340"/>
        <end position="359"/>
    </location>
</feature>
<keyword evidence="7 8" id="KW-0472">Membrane</keyword>
<dbReference type="Gene3D" id="1.20.1720.10">
    <property type="entry name" value="Multidrug resistance protein D"/>
    <property type="match status" value="1"/>
</dbReference>
<accession>A0ABS4QRF9</accession>
<comment type="similarity">
    <text evidence="2">Belongs to the major facilitator superfamily. EmrB family.</text>
</comment>
<feature type="transmembrane region" description="Helical" evidence="8">
    <location>
        <begin position="111"/>
        <end position="133"/>
    </location>
</feature>
<keyword evidence="5 8" id="KW-0812">Transmembrane</keyword>
<comment type="caution">
    <text evidence="10">The sequence shown here is derived from an EMBL/GenBank/DDBJ whole genome shotgun (WGS) entry which is preliminary data.</text>
</comment>
<evidence type="ECO:0000256" key="1">
    <source>
        <dbReference type="ARBA" id="ARBA00004651"/>
    </source>
</evidence>
<dbReference type="PROSITE" id="PS50850">
    <property type="entry name" value="MFS"/>
    <property type="match status" value="1"/>
</dbReference>
<feature type="domain" description="Major facilitator superfamily (MFS) profile" evidence="9">
    <location>
        <begin position="20"/>
        <end position="483"/>
    </location>
</feature>
<feature type="transmembrane region" description="Helical" evidence="8">
    <location>
        <begin position="365"/>
        <end position="384"/>
    </location>
</feature>
<keyword evidence="6 8" id="KW-1133">Transmembrane helix</keyword>
<evidence type="ECO:0000256" key="3">
    <source>
        <dbReference type="ARBA" id="ARBA00022448"/>
    </source>
</evidence>
<keyword evidence="3" id="KW-0813">Transport</keyword>
<dbReference type="NCBIfam" id="TIGR00711">
    <property type="entry name" value="efflux_EmrB"/>
    <property type="match status" value="1"/>
</dbReference>
<feature type="transmembrane region" description="Helical" evidence="8">
    <location>
        <begin position="145"/>
        <end position="167"/>
    </location>
</feature>
<evidence type="ECO:0000256" key="7">
    <source>
        <dbReference type="ARBA" id="ARBA00023136"/>
    </source>
</evidence>
<dbReference type="PANTHER" id="PTHR42718:SF9">
    <property type="entry name" value="MAJOR FACILITATOR SUPERFAMILY MULTIDRUG TRANSPORTER MFSC"/>
    <property type="match status" value="1"/>
</dbReference>
<feature type="transmembrane region" description="Helical" evidence="8">
    <location>
        <begin position="233"/>
        <end position="253"/>
    </location>
</feature>
<feature type="transmembrane region" description="Helical" evidence="8">
    <location>
        <begin position="273"/>
        <end position="295"/>
    </location>
</feature>
<dbReference type="InterPro" id="IPR004638">
    <property type="entry name" value="EmrB-like"/>
</dbReference>
<organism evidence="10 11">
    <name type="scientific">Nocardia goodfellowii</name>
    <dbReference type="NCBI Taxonomy" id="882446"/>
    <lineage>
        <taxon>Bacteria</taxon>
        <taxon>Bacillati</taxon>
        <taxon>Actinomycetota</taxon>
        <taxon>Actinomycetes</taxon>
        <taxon>Mycobacteriales</taxon>
        <taxon>Nocardiaceae</taxon>
        <taxon>Nocardia</taxon>
    </lineage>
</organism>